<sequence>MEKRKFERVDFKTEAVIRHRGVAFKGEVENLSLKGLFIRTDHQIPLDEQVDVTMFFYGSSSELSFSLEANVVRITNDGLGLNFRRLDVDSLVRSEQLVTTSDGDRQQVIEEFYGFVEDNEEGGDEQPVPTPA</sequence>
<dbReference type="Pfam" id="PF07238">
    <property type="entry name" value="PilZ"/>
    <property type="match status" value="1"/>
</dbReference>
<organism evidence="2 3">
    <name type="scientific">Geotalea uraniireducens</name>
    <dbReference type="NCBI Taxonomy" id="351604"/>
    <lineage>
        <taxon>Bacteria</taxon>
        <taxon>Pseudomonadati</taxon>
        <taxon>Thermodesulfobacteriota</taxon>
        <taxon>Desulfuromonadia</taxon>
        <taxon>Geobacterales</taxon>
        <taxon>Geobacteraceae</taxon>
        <taxon>Geotalea</taxon>
    </lineage>
</organism>
<feature type="domain" description="PilZ" evidence="1">
    <location>
        <begin position="2"/>
        <end position="95"/>
    </location>
</feature>
<dbReference type="SUPFAM" id="SSF141371">
    <property type="entry name" value="PilZ domain-like"/>
    <property type="match status" value="1"/>
</dbReference>
<name>A0ABM8EQ75_9BACT</name>
<dbReference type="RefSeq" id="WP_282000872.1">
    <property type="nucleotide sequence ID" value="NZ_AP027151.1"/>
</dbReference>
<dbReference type="Gene3D" id="2.40.10.220">
    <property type="entry name" value="predicted glycosyltransferase like domains"/>
    <property type="match status" value="1"/>
</dbReference>
<keyword evidence="3" id="KW-1185">Reference proteome</keyword>
<proteinExistence type="predicted"/>
<evidence type="ECO:0000259" key="1">
    <source>
        <dbReference type="Pfam" id="PF07238"/>
    </source>
</evidence>
<evidence type="ECO:0000313" key="3">
    <source>
        <dbReference type="Proteomes" id="UP001317705"/>
    </source>
</evidence>
<protein>
    <submittedName>
        <fullName evidence="2">Pilus assembly protein</fullName>
    </submittedName>
</protein>
<gene>
    <name evidence="2" type="ORF">GURASL_37060</name>
</gene>
<reference evidence="2 3" key="1">
    <citation type="submission" date="2022-12" db="EMBL/GenBank/DDBJ databases">
        <title>Polyphasic characterization of Geotalea uranireducens NIT-SL11 newly isolated from a complex of sewage sludge and microbially reduced graphene oxide.</title>
        <authorList>
            <person name="Xie L."/>
            <person name="Yoshida N."/>
            <person name="Meng L."/>
        </authorList>
    </citation>
    <scope>NUCLEOTIDE SEQUENCE [LARGE SCALE GENOMIC DNA]</scope>
    <source>
        <strain evidence="2 3">NIT-SL11</strain>
    </source>
</reference>
<dbReference type="Proteomes" id="UP001317705">
    <property type="component" value="Chromosome"/>
</dbReference>
<evidence type="ECO:0000313" key="2">
    <source>
        <dbReference type="EMBL" id="BDV44783.1"/>
    </source>
</evidence>
<dbReference type="EMBL" id="AP027151">
    <property type="protein sequence ID" value="BDV44783.1"/>
    <property type="molecule type" value="Genomic_DNA"/>
</dbReference>
<dbReference type="InterPro" id="IPR009875">
    <property type="entry name" value="PilZ_domain"/>
</dbReference>
<accession>A0ABM8EQ75</accession>